<keyword evidence="4" id="KW-0804">Transcription</keyword>
<dbReference type="InterPro" id="IPR005119">
    <property type="entry name" value="LysR_subst-bd"/>
</dbReference>
<dbReference type="Gene3D" id="1.10.10.10">
    <property type="entry name" value="Winged helix-like DNA-binding domain superfamily/Winged helix DNA-binding domain"/>
    <property type="match status" value="1"/>
</dbReference>
<evidence type="ECO:0000313" key="7">
    <source>
        <dbReference type="Proteomes" id="UP000191135"/>
    </source>
</evidence>
<protein>
    <submittedName>
        <fullName evidence="6">CysJI operon transcriptional activator</fullName>
    </submittedName>
</protein>
<name>A0A1U9Z0J5_9HYPH</name>
<dbReference type="PRINTS" id="PR00039">
    <property type="entry name" value="HTHLYSR"/>
</dbReference>
<gene>
    <name evidence="6" type="primary">cysL_3</name>
    <name evidence="6" type="ORF">Mame_01873</name>
</gene>
<dbReference type="KEGG" id="mmed:Mame_01873"/>
<dbReference type="GO" id="GO:0000976">
    <property type="term" value="F:transcription cis-regulatory region binding"/>
    <property type="evidence" value="ECO:0007669"/>
    <property type="project" value="TreeGrafter"/>
</dbReference>
<comment type="similarity">
    <text evidence="1">Belongs to the LysR transcriptional regulatory family.</text>
</comment>
<dbReference type="Proteomes" id="UP000191135">
    <property type="component" value="Chromosome"/>
</dbReference>
<dbReference type="Pfam" id="PF00126">
    <property type="entry name" value="HTH_1"/>
    <property type="match status" value="1"/>
</dbReference>
<dbReference type="InterPro" id="IPR000847">
    <property type="entry name" value="LysR_HTH_N"/>
</dbReference>
<dbReference type="SUPFAM" id="SSF46785">
    <property type="entry name" value="Winged helix' DNA-binding domain"/>
    <property type="match status" value="1"/>
</dbReference>
<keyword evidence="2" id="KW-0805">Transcription regulation</keyword>
<dbReference type="OrthoDB" id="9808620at2"/>
<feature type="domain" description="HTH lysR-type" evidence="5">
    <location>
        <begin position="1"/>
        <end position="58"/>
    </location>
</feature>
<dbReference type="PANTHER" id="PTHR30126">
    <property type="entry name" value="HTH-TYPE TRANSCRIPTIONAL REGULATOR"/>
    <property type="match status" value="1"/>
</dbReference>
<keyword evidence="7" id="KW-1185">Reference proteome</keyword>
<dbReference type="PANTHER" id="PTHR30126:SF39">
    <property type="entry name" value="HTH-TYPE TRANSCRIPTIONAL REGULATOR CYSL"/>
    <property type="match status" value="1"/>
</dbReference>
<evidence type="ECO:0000256" key="4">
    <source>
        <dbReference type="ARBA" id="ARBA00023163"/>
    </source>
</evidence>
<dbReference type="Pfam" id="PF03466">
    <property type="entry name" value="LysR_substrate"/>
    <property type="match status" value="1"/>
</dbReference>
<evidence type="ECO:0000313" key="6">
    <source>
        <dbReference type="EMBL" id="AQZ51215.1"/>
    </source>
</evidence>
<dbReference type="InterPro" id="IPR036388">
    <property type="entry name" value="WH-like_DNA-bd_sf"/>
</dbReference>
<dbReference type="InterPro" id="IPR036390">
    <property type="entry name" value="WH_DNA-bd_sf"/>
</dbReference>
<dbReference type="PROSITE" id="PS50931">
    <property type="entry name" value="HTH_LYSR"/>
    <property type="match status" value="1"/>
</dbReference>
<reference evidence="6 7" key="1">
    <citation type="submission" date="2017-03" db="EMBL/GenBank/DDBJ databases">
        <title>Foreign affairs: Plasmid Transfer between Roseobacters and Rhizobia.</title>
        <authorList>
            <person name="Bartling P."/>
            <person name="Bunk B."/>
            <person name="Overmann J."/>
            <person name="Brinkmann H."/>
            <person name="Petersen J."/>
        </authorList>
    </citation>
    <scope>NUCLEOTIDE SEQUENCE [LARGE SCALE GENOMIC DNA]</scope>
    <source>
        <strain evidence="6 7">MACL11</strain>
    </source>
</reference>
<dbReference type="RefSeq" id="WP_018062921.1">
    <property type="nucleotide sequence ID" value="NZ_AQWH01000001.1"/>
</dbReference>
<sequence length="305" mass="32775">MTFEQLRIFVEVAERQHVTQAAQALNIAQSAASHAIAQLEARYDVQLFYRVGRRIELSEAGRALLAEASAILGQVERAELALSEFSTFLRGTLLVEASQTIASYWLPARLAAFRRAHPGINLRMKIENTQQVADAVLTGAVELGFVEDEVAHPQLVCHPVAADRLIVVVAPDHPWAGLKRLDPAKMSESDWVRRETGSGTRSAFEHAALAMGADVAGFRIAMELPSNEAVRAAAEAGLGAAAMSASVAAPSLEAGLLHHVPIELPERQFIALRLAARRPTRAVTAFLSQLGIVEAVNDAEAEGQG</sequence>
<evidence type="ECO:0000259" key="5">
    <source>
        <dbReference type="PROSITE" id="PS50931"/>
    </source>
</evidence>
<organism evidence="6 7">
    <name type="scientific">Martelella mediterranea DSM 17316</name>
    <dbReference type="NCBI Taxonomy" id="1122214"/>
    <lineage>
        <taxon>Bacteria</taxon>
        <taxon>Pseudomonadati</taxon>
        <taxon>Pseudomonadota</taxon>
        <taxon>Alphaproteobacteria</taxon>
        <taxon>Hyphomicrobiales</taxon>
        <taxon>Aurantimonadaceae</taxon>
        <taxon>Martelella</taxon>
    </lineage>
</organism>
<dbReference type="EMBL" id="CP020330">
    <property type="protein sequence ID" value="AQZ51215.1"/>
    <property type="molecule type" value="Genomic_DNA"/>
</dbReference>
<dbReference type="FunFam" id="1.10.10.10:FF:000001">
    <property type="entry name" value="LysR family transcriptional regulator"/>
    <property type="match status" value="1"/>
</dbReference>
<dbReference type="Gene3D" id="3.40.190.290">
    <property type="match status" value="1"/>
</dbReference>
<evidence type="ECO:0000256" key="1">
    <source>
        <dbReference type="ARBA" id="ARBA00009437"/>
    </source>
</evidence>
<keyword evidence="3" id="KW-0238">DNA-binding</keyword>
<accession>A0A1U9Z0J5</accession>
<dbReference type="STRING" id="1122214.Mame_01873"/>
<evidence type="ECO:0000256" key="2">
    <source>
        <dbReference type="ARBA" id="ARBA00023015"/>
    </source>
</evidence>
<dbReference type="SUPFAM" id="SSF53850">
    <property type="entry name" value="Periplasmic binding protein-like II"/>
    <property type="match status" value="1"/>
</dbReference>
<dbReference type="eggNOG" id="COG0583">
    <property type="taxonomic scope" value="Bacteria"/>
</dbReference>
<dbReference type="GO" id="GO:0003700">
    <property type="term" value="F:DNA-binding transcription factor activity"/>
    <property type="evidence" value="ECO:0007669"/>
    <property type="project" value="InterPro"/>
</dbReference>
<proteinExistence type="inferred from homology"/>
<dbReference type="AlphaFoldDB" id="A0A1U9Z0J5"/>
<evidence type="ECO:0000256" key="3">
    <source>
        <dbReference type="ARBA" id="ARBA00023125"/>
    </source>
</evidence>